<comment type="caution">
    <text evidence="6">The sequence shown here is derived from an EMBL/GenBank/DDBJ whole genome shotgun (WGS) entry which is preliminary data.</text>
</comment>
<feature type="domain" description="Methyl-accepting transducer" evidence="5">
    <location>
        <begin position="153"/>
        <end position="307"/>
    </location>
</feature>
<dbReference type="InterPro" id="IPR004090">
    <property type="entry name" value="Chemotax_Me-accpt_rcpt"/>
</dbReference>
<dbReference type="Gene3D" id="1.10.490.10">
    <property type="entry name" value="Globins"/>
    <property type="match status" value="1"/>
</dbReference>
<evidence type="ECO:0000259" key="5">
    <source>
        <dbReference type="PROSITE" id="PS50111"/>
    </source>
</evidence>
<dbReference type="GO" id="GO:0019825">
    <property type="term" value="F:oxygen binding"/>
    <property type="evidence" value="ECO:0007669"/>
    <property type="project" value="InterPro"/>
</dbReference>
<dbReference type="GO" id="GO:0016020">
    <property type="term" value="C:membrane"/>
    <property type="evidence" value="ECO:0007669"/>
    <property type="project" value="InterPro"/>
</dbReference>
<dbReference type="Pfam" id="PF00015">
    <property type="entry name" value="MCPsignal"/>
    <property type="match status" value="1"/>
</dbReference>
<dbReference type="GO" id="GO:0020037">
    <property type="term" value="F:heme binding"/>
    <property type="evidence" value="ECO:0007669"/>
    <property type="project" value="InterPro"/>
</dbReference>
<proteinExistence type="inferred from homology"/>
<dbReference type="PRINTS" id="PR00260">
    <property type="entry name" value="CHEMTRNSDUCR"/>
</dbReference>
<dbReference type="PANTHER" id="PTHR32089:SF112">
    <property type="entry name" value="LYSOZYME-LIKE PROTEIN-RELATED"/>
    <property type="match status" value="1"/>
</dbReference>
<dbReference type="EMBL" id="LSUQ01000041">
    <property type="protein sequence ID" value="OAG93297.1"/>
    <property type="molecule type" value="Genomic_DNA"/>
</dbReference>
<evidence type="ECO:0000313" key="9">
    <source>
        <dbReference type="Proteomes" id="UP000190229"/>
    </source>
</evidence>
<dbReference type="InterPro" id="IPR012292">
    <property type="entry name" value="Globin/Proto"/>
</dbReference>
<evidence type="ECO:0000313" key="8">
    <source>
        <dbReference type="Proteomes" id="UP000077421"/>
    </source>
</evidence>
<keyword evidence="4" id="KW-0175">Coiled coil</keyword>
<organism evidence="6 8">
    <name type="scientific">Ferroacidibacillus organovorans</name>
    <dbReference type="NCBI Taxonomy" id="1765683"/>
    <lineage>
        <taxon>Bacteria</taxon>
        <taxon>Bacillati</taxon>
        <taxon>Bacillota</taxon>
        <taxon>Bacilli</taxon>
        <taxon>Bacillales</taxon>
        <taxon>Alicyclobacillaceae</taxon>
        <taxon>Ferroacidibacillus</taxon>
    </lineage>
</organism>
<reference evidence="6 8" key="1">
    <citation type="submission" date="2016-02" db="EMBL/GenBank/DDBJ databases">
        <title>Draft genome sequence of Acidibacillus ferrooxidans SLC66.</title>
        <authorList>
            <person name="Oliveira G."/>
            <person name="Nancucheo I."/>
            <person name="Dall'Agnol H."/>
            <person name="Johnson B."/>
            <person name="Oliveira R."/>
            <person name="Nunes G.L."/>
            <person name="Tzotzos G."/>
            <person name="Orellana S.C."/>
            <person name="Salim A.C."/>
            <person name="Araujo F.M."/>
        </authorList>
    </citation>
    <scope>NUCLEOTIDE SEQUENCE [LARGE SCALE GENOMIC DNA]</scope>
    <source>
        <strain evidence="6 8">SLC66</strain>
    </source>
</reference>
<evidence type="ECO:0000313" key="7">
    <source>
        <dbReference type="EMBL" id="OPG16109.1"/>
    </source>
</evidence>
<dbReference type="RefSeq" id="WP_067565855.1">
    <property type="nucleotide sequence ID" value="NZ_LSUQ01000041.1"/>
</dbReference>
<evidence type="ECO:0000256" key="2">
    <source>
        <dbReference type="ARBA" id="ARBA00029447"/>
    </source>
</evidence>
<name>A0A162UHV4_9BACL</name>
<feature type="coiled-coil region" evidence="4">
    <location>
        <begin position="147"/>
        <end position="174"/>
    </location>
</feature>
<dbReference type="GO" id="GO:0007165">
    <property type="term" value="P:signal transduction"/>
    <property type="evidence" value="ECO:0007669"/>
    <property type="project" value="UniProtKB-KW"/>
</dbReference>
<sequence>MSELAILTAKDEAALQNKKEWFELRAPEVANAFLQMTAEHSGMRNVMEQSSSQRLYQVVVEVFTALGSVTQSDLKQLASRIAQTHQRFKVKNAYVMVMIQAIMEFGLAHLDVWGEDIVSYLRALKILENGIVTENARLLEMDVEKQIDQWMTVAATAQQQINDIEERMNRIADNDRFVKKMYHDMMNTIPEVKQAAESIQDIAAQSNLLGLNAAIEAARAGEAGRGFGVVADEIRKLATASRGYAASASETANSLEQNVRETLSGMDVVREQLDALHISISAVTEQIAATKQIASEIHEEVQSAGRS</sequence>
<reference evidence="7 9" key="2">
    <citation type="submission" date="2017-02" db="EMBL/GenBank/DDBJ databases">
        <title>Draft genome of Acidibacillus ferrooxidans Huett2.</title>
        <authorList>
            <person name="Schopf S."/>
        </authorList>
    </citation>
    <scope>NUCLEOTIDE SEQUENCE [LARGE SCALE GENOMIC DNA]</scope>
    <source>
        <strain evidence="7 9">Huett2</strain>
    </source>
</reference>
<evidence type="ECO:0000256" key="4">
    <source>
        <dbReference type="SAM" id="Coils"/>
    </source>
</evidence>
<gene>
    <name evidence="6" type="ORF">AYW79_11325</name>
    <name evidence="7" type="ORF">B2M26_08685</name>
</gene>
<dbReference type="InterPro" id="IPR004089">
    <property type="entry name" value="MCPsignal_dom"/>
</dbReference>
<dbReference type="GO" id="GO:0004888">
    <property type="term" value="F:transmembrane signaling receptor activity"/>
    <property type="evidence" value="ECO:0007669"/>
    <property type="project" value="InterPro"/>
</dbReference>
<dbReference type="Gene3D" id="1.10.287.950">
    <property type="entry name" value="Methyl-accepting chemotaxis protein"/>
    <property type="match status" value="1"/>
</dbReference>
<dbReference type="EMBL" id="MWPS01000022">
    <property type="protein sequence ID" value="OPG16109.1"/>
    <property type="molecule type" value="Genomic_DNA"/>
</dbReference>
<dbReference type="AlphaFoldDB" id="A0A162UHV4"/>
<accession>A0A162UHV4</accession>
<keyword evidence="9" id="KW-1185">Reference proteome</keyword>
<evidence type="ECO:0000256" key="1">
    <source>
        <dbReference type="ARBA" id="ARBA00023224"/>
    </source>
</evidence>
<evidence type="ECO:0000256" key="3">
    <source>
        <dbReference type="PROSITE-ProRule" id="PRU00284"/>
    </source>
</evidence>
<comment type="similarity">
    <text evidence="2">Belongs to the methyl-accepting chemotaxis (MCP) protein family.</text>
</comment>
<dbReference type="Proteomes" id="UP000190229">
    <property type="component" value="Unassembled WGS sequence"/>
</dbReference>
<dbReference type="STRING" id="1765683.B2M26_08685"/>
<dbReference type="SMART" id="SM00283">
    <property type="entry name" value="MA"/>
    <property type="match status" value="1"/>
</dbReference>
<dbReference type="SUPFAM" id="SSF58104">
    <property type="entry name" value="Methyl-accepting chemotaxis protein (MCP) signaling domain"/>
    <property type="match status" value="1"/>
</dbReference>
<dbReference type="PANTHER" id="PTHR32089">
    <property type="entry name" value="METHYL-ACCEPTING CHEMOTAXIS PROTEIN MCPB"/>
    <property type="match status" value="1"/>
</dbReference>
<dbReference type="Proteomes" id="UP000077421">
    <property type="component" value="Unassembled WGS sequence"/>
</dbReference>
<evidence type="ECO:0000313" key="6">
    <source>
        <dbReference type="EMBL" id="OAG93297.1"/>
    </source>
</evidence>
<keyword evidence="1 3" id="KW-0807">Transducer</keyword>
<dbReference type="GO" id="GO:0006935">
    <property type="term" value="P:chemotaxis"/>
    <property type="evidence" value="ECO:0007669"/>
    <property type="project" value="InterPro"/>
</dbReference>
<dbReference type="OrthoDB" id="9765776at2"/>
<dbReference type="PROSITE" id="PS50111">
    <property type="entry name" value="CHEMOTAXIS_TRANSDUC_2"/>
    <property type="match status" value="1"/>
</dbReference>
<protein>
    <recommendedName>
        <fullName evidence="5">Methyl-accepting transducer domain-containing protein</fullName>
    </recommendedName>
</protein>